<evidence type="ECO:0000313" key="2">
    <source>
        <dbReference type="Proteomes" id="UP000486602"/>
    </source>
</evidence>
<dbReference type="AlphaFoldDB" id="A0A7K3WQV8"/>
<name>A0A7K3WQV8_9FLAO</name>
<keyword evidence="2" id="KW-1185">Reference proteome</keyword>
<organism evidence="1 2">
    <name type="scientific">Cryomorpha ignava</name>
    <dbReference type="NCBI Taxonomy" id="101383"/>
    <lineage>
        <taxon>Bacteria</taxon>
        <taxon>Pseudomonadati</taxon>
        <taxon>Bacteroidota</taxon>
        <taxon>Flavobacteriia</taxon>
        <taxon>Flavobacteriales</taxon>
        <taxon>Cryomorphaceae</taxon>
        <taxon>Cryomorpha</taxon>
    </lineage>
</organism>
<proteinExistence type="predicted"/>
<sequence>MDIKIISLIISAFLFAPLQLLSQQAEADAYAKMRGLEFLEDTSHTVDIYLYGITSQQLEALEKDILPNVTITMVDLYGEATQISSSEDLAFYTLQLKFDNKYKIYFEYSDMYTKYLEIDTRDVIDIDQEVGYLFPTDVTMIPAADFDVKALYLKKPVGKAYYDRRLQMFTWDMNYTDKLNAEVEKIKKKKKKR</sequence>
<comment type="caution">
    <text evidence="1">The sequence shown here is derived from an EMBL/GenBank/DDBJ whole genome shotgun (WGS) entry which is preliminary data.</text>
</comment>
<reference evidence="1 2" key="1">
    <citation type="submission" date="2020-02" db="EMBL/GenBank/DDBJ databases">
        <title>Out from the shadows clarifying the taxonomy of the family Cryomorphaceae and related taxa by utilizing the GTDB taxonomic framework.</title>
        <authorList>
            <person name="Bowman J.P."/>
        </authorList>
    </citation>
    <scope>NUCLEOTIDE SEQUENCE [LARGE SCALE GENOMIC DNA]</scope>
    <source>
        <strain evidence="1 2">QSSC 1-22</strain>
    </source>
</reference>
<dbReference type="RefSeq" id="WP_163285299.1">
    <property type="nucleotide sequence ID" value="NZ_JAAGVY010000017.1"/>
</dbReference>
<protein>
    <submittedName>
        <fullName evidence="1">Uncharacterized protein</fullName>
    </submittedName>
</protein>
<dbReference type="Proteomes" id="UP000486602">
    <property type="component" value="Unassembled WGS sequence"/>
</dbReference>
<gene>
    <name evidence="1" type="ORF">G3O08_10385</name>
</gene>
<dbReference type="EMBL" id="JAAGVY010000017">
    <property type="protein sequence ID" value="NEN23906.1"/>
    <property type="molecule type" value="Genomic_DNA"/>
</dbReference>
<accession>A0A7K3WQV8</accession>
<evidence type="ECO:0000313" key="1">
    <source>
        <dbReference type="EMBL" id="NEN23906.1"/>
    </source>
</evidence>